<dbReference type="SUPFAM" id="SSF53328">
    <property type="entry name" value="Formyltransferase"/>
    <property type="match status" value="1"/>
</dbReference>
<organism evidence="6 7">
    <name type="scientific">Sinomonas terrae</name>
    <dbReference type="NCBI Taxonomy" id="2908838"/>
    <lineage>
        <taxon>Bacteria</taxon>
        <taxon>Bacillati</taxon>
        <taxon>Actinomycetota</taxon>
        <taxon>Actinomycetes</taxon>
        <taxon>Micrococcales</taxon>
        <taxon>Micrococcaceae</taxon>
        <taxon>Sinomonas</taxon>
    </lineage>
</organism>
<evidence type="ECO:0000256" key="1">
    <source>
        <dbReference type="ARBA" id="ARBA00022563"/>
    </source>
</evidence>
<comment type="catalytic activity">
    <reaction evidence="3">
        <text>(6R)-10-formyltetrahydrofolate + H2O = (6S)-5,6,7,8-tetrahydrofolate + formate + H(+)</text>
        <dbReference type="Rhea" id="RHEA:19833"/>
        <dbReference type="ChEBI" id="CHEBI:15377"/>
        <dbReference type="ChEBI" id="CHEBI:15378"/>
        <dbReference type="ChEBI" id="CHEBI:15740"/>
        <dbReference type="ChEBI" id="CHEBI:57453"/>
        <dbReference type="ChEBI" id="CHEBI:195366"/>
        <dbReference type="EC" id="3.5.1.10"/>
    </reaction>
</comment>
<keyword evidence="1 3" id="KW-0554">One-carbon metabolism</keyword>
<dbReference type="PANTHER" id="PTHR42706:SF1">
    <property type="entry name" value="FORMYLTETRAHYDROFOLATE DEFORMYLASE 2, MITOCHONDRIAL"/>
    <property type="match status" value="1"/>
</dbReference>
<protein>
    <recommendedName>
        <fullName evidence="3 4">Formyltetrahydrofolate deformylase</fullName>
        <ecNumber evidence="3 4">3.5.1.10</ecNumber>
    </recommendedName>
    <alternativeName>
        <fullName evidence="3">Formyl-FH(4) hydrolase</fullName>
    </alternativeName>
</protein>
<dbReference type="InterPro" id="IPR004810">
    <property type="entry name" value="PurU"/>
</dbReference>
<comment type="function">
    <text evidence="3">Catalyzes the hydrolysis of 10-formyltetrahydrofolate (formyl-FH4) to formate and tetrahydrofolate (FH4).</text>
</comment>
<feature type="active site" evidence="3">
    <location>
        <position position="226"/>
    </location>
</feature>
<dbReference type="NCBIfam" id="NF004684">
    <property type="entry name" value="PRK06027.1"/>
    <property type="match status" value="1"/>
</dbReference>
<accession>A0ABS9U428</accession>
<dbReference type="InterPro" id="IPR002912">
    <property type="entry name" value="ACT_dom"/>
</dbReference>
<evidence type="ECO:0000256" key="2">
    <source>
        <dbReference type="ARBA" id="ARBA00022801"/>
    </source>
</evidence>
<dbReference type="InterPro" id="IPR044074">
    <property type="entry name" value="PurU_ACT"/>
</dbReference>
<dbReference type="PRINTS" id="PR01575">
    <property type="entry name" value="FFH4HYDRLASE"/>
</dbReference>
<dbReference type="GO" id="GO:0008864">
    <property type="term" value="F:formyltetrahydrofolate deformylase activity"/>
    <property type="evidence" value="ECO:0007669"/>
    <property type="project" value="UniProtKB-EC"/>
</dbReference>
<dbReference type="InterPro" id="IPR041729">
    <property type="entry name" value="Formyl-FH4-Hydrolase_C"/>
</dbReference>
<dbReference type="InterPro" id="IPR036477">
    <property type="entry name" value="Formyl_transf_N_sf"/>
</dbReference>
<dbReference type="Gene3D" id="3.30.70.260">
    <property type="match status" value="1"/>
</dbReference>
<evidence type="ECO:0000313" key="7">
    <source>
        <dbReference type="Proteomes" id="UP001202922"/>
    </source>
</evidence>
<comment type="pathway">
    <text evidence="3">Purine metabolism; IMP biosynthesis via de novo pathway; formate from 10-formyl-5,6,7,8-tetrahydrofolate: step 1/1.</text>
</comment>
<name>A0ABS9U428_9MICC</name>
<dbReference type="InterPro" id="IPR002376">
    <property type="entry name" value="Formyl_transf_N"/>
</dbReference>
<dbReference type="NCBIfam" id="TIGR00655">
    <property type="entry name" value="PurU"/>
    <property type="match status" value="1"/>
</dbReference>
<reference evidence="6 7" key="1">
    <citation type="submission" date="2022-03" db="EMBL/GenBank/DDBJ databases">
        <title>Sinomonas sp. isolated from a soil.</title>
        <authorList>
            <person name="Han J."/>
            <person name="Kim D.-U."/>
        </authorList>
    </citation>
    <scope>NUCLEOTIDE SEQUENCE [LARGE SCALE GENOMIC DNA]</scope>
    <source>
        <strain evidence="6 7">5-5</strain>
    </source>
</reference>
<evidence type="ECO:0000259" key="5">
    <source>
        <dbReference type="PROSITE" id="PS51671"/>
    </source>
</evidence>
<dbReference type="SUPFAM" id="SSF55021">
    <property type="entry name" value="ACT-like"/>
    <property type="match status" value="1"/>
</dbReference>
<dbReference type="RefSeq" id="WP_241054948.1">
    <property type="nucleotide sequence ID" value="NZ_JAKZBV010000001.1"/>
</dbReference>
<evidence type="ECO:0000256" key="3">
    <source>
        <dbReference type="HAMAP-Rule" id="MF_01927"/>
    </source>
</evidence>
<dbReference type="EC" id="3.5.1.10" evidence="3 4"/>
<dbReference type="InterPro" id="IPR045865">
    <property type="entry name" value="ACT-like_dom_sf"/>
</dbReference>
<dbReference type="PIRSF" id="PIRSF036480">
    <property type="entry name" value="FormyFH4_hydr"/>
    <property type="match status" value="1"/>
</dbReference>
<dbReference type="Proteomes" id="UP001202922">
    <property type="component" value="Unassembled WGS sequence"/>
</dbReference>
<dbReference type="CDD" id="cd08648">
    <property type="entry name" value="FMT_core_Formyl-FH4-Hydrolase_C"/>
    <property type="match status" value="1"/>
</dbReference>
<evidence type="ECO:0000256" key="4">
    <source>
        <dbReference type="NCBIfam" id="TIGR00655"/>
    </source>
</evidence>
<gene>
    <name evidence="3 6" type="primary">purU</name>
    <name evidence="6" type="ORF">L0M17_15030</name>
</gene>
<feature type="domain" description="ACT" evidence="5">
    <location>
        <begin position="7"/>
        <end position="84"/>
    </location>
</feature>
<proteinExistence type="inferred from homology"/>
<comment type="caution">
    <text evidence="6">The sequence shown here is derived from an EMBL/GenBank/DDBJ whole genome shotgun (WGS) entry which is preliminary data.</text>
</comment>
<dbReference type="CDD" id="cd04875">
    <property type="entry name" value="ACT_F4HF-DF"/>
    <property type="match status" value="1"/>
</dbReference>
<keyword evidence="3" id="KW-0658">Purine biosynthesis</keyword>
<sequence>MAPNSFIVTLSCPDRPGIVHAVSGALLEAGCNISESRQYESRETGTFFMRVTVATSAPQEELEASLAPVAEAFDMKLGIFRDGERVRTLIMCSKDGRTLNDLLFQQRSGALPIEVPVIVSNHTELAPMAEFYGIPFVHLPVTSGTKAEAEAKLLALVEEHQIELVVLARYMQILSDDLCRALEGRAINIHHSFLPSFKGAKPYHQAHARGVKIIGATAHYVTADLDEGPIIEQEVIRVDHSKTPEQFVQLGRDVEGRTLCRAVQWHAEHRVLLDGMRTVVFD</sequence>
<dbReference type="PANTHER" id="PTHR42706">
    <property type="entry name" value="FORMYLTETRAHYDROFOLATE DEFORMYLASE"/>
    <property type="match status" value="1"/>
</dbReference>
<dbReference type="Gene3D" id="3.40.50.170">
    <property type="entry name" value="Formyl transferase, N-terminal domain"/>
    <property type="match status" value="1"/>
</dbReference>
<keyword evidence="7" id="KW-1185">Reference proteome</keyword>
<dbReference type="EMBL" id="JAKZBV010000001">
    <property type="protein sequence ID" value="MCH6471272.1"/>
    <property type="molecule type" value="Genomic_DNA"/>
</dbReference>
<comment type="similarity">
    <text evidence="3">Belongs to the PurU family.</text>
</comment>
<dbReference type="PROSITE" id="PS51671">
    <property type="entry name" value="ACT"/>
    <property type="match status" value="1"/>
</dbReference>
<keyword evidence="2 3" id="KW-0378">Hydrolase</keyword>
<dbReference type="Pfam" id="PF13740">
    <property type="entry name" value="ACT_6"/>
    <property type="match status" value="1"/>
</dbReference>
<dbReference type="HAMAP" id="MF_01927">
    <property type="entry name" value="PurU"/>
    <property type="match status" value="1"/>
</dbReference>
<dbReference type="Pfam" id="PF00551">
    <property type="entry name" value="Formyl_trans_N"/>
    <property type="match status" value="1"/>
</dbReference>
<evidence type="ECO:0000313" key="6">
    <source>
        <dbReference type="EMBL" id="MCH6471272.1"/>
    </source>
</evidence>